<dbReference type="FunFam" id="3.40.50.800:FF:000004">
    <property type="entry name" value="Glycine--tRNA ligase 2"/>
    <property type="match status" value="1"/>
</dbReference>
<gene>
    <name evidence="13" type="ORF">PCYB_133680</name>
</gene>
<dbReference type="Pfam" id="PF00587">
    <property type="entry name" value="tRNA-synt_2b"/>
    <property type="match status" value="1"/>
</dbReference>
<keyword evidence="9" id="KW-0175">Coiled coil</keyword>
<dbReference type="Gene3D" id="3.40.50.800">
    <property type="entry name" value="Anticodon-binding domain"/>
    <property type="match status" value="1"/>
</dbReference>
<dbReference type="Gene3D" id="3.30.720.200">
    <property type="match status" value="1"/>
</dbReference>
<dbReference type="VEuPathDB" id="PlasmoDB:PCYB_133680"/>
<dbReference type="InterPro" id="IPR002314">
    <property type="entry name" value="aa-tRNA-synt_IIb"/>
</dbReference>
<dbReference type="InterPro" id="IPR027031">
    <property type="entry name" value="Gly-tRNA_synthase/POLG2"/>
</dbReference>
<dbReference type="CDD" id="cd00774">
    <property type="entry name" value="GlyRS-like_core"/>
    <property type="match status" value="1"/>
</dbReference>
<evidence type="ECO:0000313" key="14">
    <source>
        <dbReference type="Proteomes" id="UP000006319"/>
    </source>
</evidence>
<keyword evidence="5" id="KW-0067">ATP-binding</keyword>
<dbReference type="GeneID" id="14694868"/>
<feature type="region of interest" description="Disordered" evidence="10">
    <location>
        <begin position="314"/>
        <end position="362"/>
    </location>
</feature>
<dbReference type="PRINTS" id="PR01043">
    <property type="entry name" value="TRNASYNTHGLY"/>
</dbReference>
<dbReference type="OMA" id="MEMQYFV"/>
<dbReference type="SUPFAM" id="SSF55681">
    <property type="entry name" value="Class II aaRS and biotin synthetases"/>
    <property type="match status" value="1"/>
</dbReference>
<feature type="compositionally biased region" description="Low complexity" evidence="10">
    <location>
        <begin position="100"/>
        <end position="123"/>
    </location>
</feature>
<sequence>MRLLGTLLILVPLQVKASCDVLSRVNSKLPRAAFSTVRTNRHSRATYIVQSLVSRERKRRYYSFVSRRVSAHNVALGSKQLSSVALGSKQLSSVALGSKQPSSVSLSSKQPSSAYPSSAALRSMKQSHVEASGPAAVEETRIEEQIERCSREISALVERNESIRGINDEELKKEYDANEQSLKEKKQKLKILHSVPSESLNLVNNRTKVDNLAKRKLFYTNSFEIYGGSSGLIDYGPSGCLLKSELETLWRYHFIFYDEMLEICGTCITPYTVLKTSGHVDRFTDLMIRDAVTGDFYRADKYIAEYLTSRAEEGKKKQEKDAAKKTEGGEGPVDKRDHQLGHDDHLGRDDQPGRGSRMDGDDADEMMAVVRRLDGMNEQEIKDVIKKYDIKSPAKNDFVGPFPFNLMFQTRIGPKEDVENDTTHRGKSKESSTSTDTSHLNSIAFLRPETAQGIFVNFKKLLEYNGGKMPFAGAQIGLGFRNEISPRNGLLRVREFEMAEIEYFVNPEKKYHEKYHLFKHLMLPLYPREEQLLRGVDNRVVHIEIEEAVTKGIIANEALAYFLARTYLFLLKCGINKDGLRFRQHLPTEMAHYANDCWDAEILTSYGYIEVVGHADRSAYDLKNHMKMTGANLYACEKYDTPVEEEQIKISPNKAKIGMKFKSQQNAIYQWLNERTKEELLFIDEELNRKNSYVVSISSNGSSSPALSFELTRDMIKFDRCKKKVQERNFIPNVIEPSFGIGRLIFCIIEHSFRTRTFTDDKEERHYLSLPYALAPVKCSVLTISNHKTFVPFVKQVQMTLNEFSISSKIDTSSVSIGKKYARTDEIGIPFAVTIDFQTLKDKTVTLRERDSMLQIRIDLSELEGIVTSLLRQKKTWAEYVAQYGLFTQQNLDP</sequence>
<dbReference type="PANTHER" id="PTHR10745">
    <property type="entry name" value="GLYCYL-TRNA SYNTHETASE/DNA POLYMERASE SUBUNIT GAMMA-2"/>
    <property type="match status" value="1"/>
</dbReference>
<keyword evidence="3 13" id="KW-0436">Ligase</keyword>
<dbReference type="PANTHER" id="PTHR10745:SF0">
    <property type="entry name" value="GLYCINE--TRNA LIGASE"/>
    <property type="match status" value="1"/>
</dbReference>
<evidence type="ECO:0000256" key="7">
    <source>
        <dbReference type="ARBA" id="ARBA00023146"/>
    </source>
</evidence>
<feature type="domain" description="Aminoacyl-transfer RNA synthetases class-II family profile" evidence="12">
    <location>
        <begin position="407"/>
        <end position="776"/>
    </location>
</feature>
<evidence type="ECO:0000256" key="9">
    <source>
        <dbReference type="SAM" id="Coils"/>
    </source>
</evidence>
<organism evidence="13 14">
    <name type="scientific">Plasmodium cynomolgi (strain B)</name>
    <dbReference type="NCBI Taxonomy" id="1120755"/>
    <lineage>
        <taxon>Eukaryota</taxon>
        <taxon>Sar</taxon>
        <taxon>Alveolata</taxon>
        <taxon>Apicomplexa</taxon>
        <taxon>Aconoidasida</taxon>
        <taxon>Haemosporida</taxon>
        <taxon>Plasmodiidae</taxon>
        <taxon>Plasmodium</taxon>
        <taxon>Plasmodium (Plasmodium)</taxon>
    </lineage>
</organism>
<evidence type="ECO:0000256" key="3">
    <source>
        <dbReference type="ARBA" id="ARBA00022598"/>
    </source>
</evidence>
<name>K6UXL8_PLACD</name>
<evidence type="ECO:0000256" key="4">
    <source>
        <dbReference type="ARBA" id="ARBA00022741"/>
    </source>
</evidence>
<accession>K6UXL8</accession>
<protein>
    <recommendedName>
        <fullName evidence="2">glycine--tRNA ligase</fullName>
        <ecNumber evidence="2">6.1.1.14</ecNumber>
    </recommendedName>
    <alternativeName>
        <fullName evidence="8">Diadenosine tetraphosphate synthetase</fullName>
    </alternativeName>
</protein>
<dbReference type="PhylomeDB" id="K6UXL8"/>
<dbReference type="Pfam" id="PF03129">
    <property type="entry name" value="HGTP_anticodon"/>
    <property type="match status" value="1"/>
</dbReference>
<dbReference type="CDD" id="cd00858">
    <property type="entry name" value="GlyRS_anticodon"/>
    <property type="match status" value="1"/>
</dbReference>
<dbReference type="NCBIfam" id="NF003211">
    <property type="entry name" value="PRK04173.1"/>
    <property type="match status" value="1"/>
</dbReference>
<dbReference type="KEGG" id="pcy:PCYB_133680"/>
<dbReference type="EMBL" id="DF157105">
    <property type="protein sequence ID" value="GAB68494.1"/>
    <property type="molecule type" value="Genomic_DNA"/>
</dbReference>
<dbReference type="InterPro" id="IPR033731">
    <property type="entry name" value="GlyRS-like_core"/>
</dbReference>
<feature type="compositionally biased region" description="Basic and acidic residues" evidence="10">
    <location>
        <begin position="416"/>
        <end position="430"/>
    </location>
</feature>
<feature type="region of interest" description="Disordered" evidence="10">
    <location>
        <begin position="416"/>
        <end position="440"/>
    </location>
</feature>
<keyword evidence="7" id="KW-0030">Aminoacyl-tRNA synthetase</keyword>
<evidence type="ECO:0000256" key="11">
    <source>
        <dbReference type="SAM" id="SignalP"/>
    </source>
</evidence>
<feature type="coiled-coil region" evidence="9">
    <location>
        <begin position="139"/>
        <end position="192"/>
    </location>
</feature>
<feature type="chain" id="PRO_5003898777" description="glycine--tRNA ligase" evidence="11">
    <location>
        <begin position="20"/>
        <end position="894"/>
    </location>
</feature>
<dbReference type="GO" id="GO:0070150">
    <property type="term" value="P:mitochondrial glycyl-tRNA aminoacylation"/>
    <property type="evidence" value="ECO:0007669"/>
    <property type="project" value="TreeGrafter"/>
</dbReference>
<dbReference type="InterPro" id="IPR002315">
    <property type="entry name" value="tRNA-synt_gly"/>
</dbReference>
<reference evidence="13 14" key="1">
    <citation type="journal article" date="2012" name="Nat. Genet.">
        <title>Plasmodium cynomolgi genome sequences provide insight into Plasmodium vivax and the monkey malaria clade.</title>
        <authorList>
            <person name="Tachibana S."/>
            <person name="Sullivan S.A."/>
            <person name="Kawai S."/>
            <person name="Nakamura S."/>
            <person name="Kim H.R."/>
            <person name="Goto N."/>
            <person name="Arisue N."/>
            <person name="Palacpac N.M.Q."/>
            <person name="Honma H."/>
            <person name="Yagi M."/>
            <person name="Tougan T."/>
            <person name="Katakai Y."/>
            <person name="Kaneko O."/>
            <person name="Mita T."/>
            <person name="Kita K."/>
            <person name="Yasutomi Y."/>
            <person name="Sutton P.L."/>
            <person name="Shakhbatyan R."/>
            <person name="Horii T."/>
            <person name="Yasunaga T."/>
            <person name="Barnwell J.W."/>
            <person name="Escalante A.A."/>
            <person name="Carlton J.M."/>
            <person name="Tanabe K."/>
        </authorList>
    </citation>
    <scope>NUCLEOTIDE SEQUENCE [LARGE SCALE GENOMIC DNA]</scope>
    <source>
        <strain evidence="13 14">B</strain>
    </source>
</reference>
<dbReference type="GO" id="GO:0005524">
    <property type="term" value="F:ATP binding"/>
    <property type="evidence" value="ECO:0007669"/>
    <property type="project" value="UniProtKB-KW"/>
</dbReference>
<dbReference type="eggNOG" id="KOG2298">
    <property type="taxonomic scope" value="Eukaryota"/>
</dbReference>
<feature type="region of interest" description="Disordered" evidence="10">
    <location>
        <begin position="100"/>
        <end position="137"/>
    </location>
</feature>
<dbReference type="Gene3D" id="3.30.40.230">
    <property type="match status" value="1"/>
</dbReference>
<evidence type="ECO:0000256" key="8">
    <source>
        <dbReference type="ARBA" id="ARBA00030057"/>
    </source>
</evidence>
<dbReference type="Gene3D" id="3.30.930.10">
    <property type="entry name" value="Bira Bifunctional Protein, Domain 2"/>
    <property type="match status" value="1"/>
</dbReference>
<keyword evidence="14" id="KW-1185">Reference proteome</keyword>
<dbReference type="GO" id="GO:0004820">
    <property type="term" value="F:glycine-tRNA ligase activity"/>
    <property type="evidence" value="ECO:0007669"/>
    <property type="project" value="UniProtKB-EC"/>
</dbReference>
<keyword evidence="6" id="KW-0648">Protein biosynthesis</keyword>
<evidence type="ECO:0000256" key="5">
    <source>
        <dbReference type="ARBA" id="ARBA00022840"/>
    </source>
</evidence>
<dbReference type="InterPro" id="IPR006195">
    <property type="entry name" value="aa-tRNA-synth_II"/>
</dbReference>
<evidence type="ECO:0000259" key="12">
    <source>
        <dbReference type="PROSITE" id="PS50862"/>
    </source>
</evidence>
<dbReference type="PROSITE" id="PS50862">
    <property type="entry name" value="AA_TRNA_LIGASE_II"/>
    <property type="match status" value="1"/>
</dbReference>
<evidence type="ECO:0000256" key="6">
    <source>
        <dbReference type="ARBA" id="ARBA00022917"/>
    </source>
</evidence>
<dbReference type="AlphaFoldDB" id="K6UXL8"/>
<dbReference type="InterPro" id="IPR036621">
    <property type="entry name" value="Anticodon-bd_dom_sf"/>
</dbReference>
<evidence type="ECO:0000256" key="2">
    <source>
        <dbReference type="ARBA" id="ARBA00012829"/>
    </source>
</evidence>
<dbReference type="OrthoDB" id="57698at2759"/>
<dbReference type="FunFam" id="3.30.930.10:FF:000091">
    <property type="entry name" value="Glycine--tRNA ligase"/>
    <property type="match status" value="1"/>
</dbReference>
<evidence type="ECO:0000256" key="10">
    <source>
        <dbReference type="SAM" id="MobiDB-lite"/>
    </source>
</evidence>
<keyword evidence="4" id="KW-0547">Nucleotide-binding</keyword>
<keyword evidence="11" id="KW-0732">Signal</keyword>
<dbReference type="InterPro" id="IPR045864">
    <property type="entry name" value="aa-tRNA-synth_II/BPL/LPL"/>
</dbReference>
<feature type="compositionally biased region" description="Basic and acidic residues" evidence="10">
    <location>
        <begin position="314"/>
        <end position="360"/>
    </location>
</feature>
<proteinExistence type="inferred from homology"/>
<dbReference type="SUPFAM" id="SSF52954">
    <property type="entry name" value="Class II aaRS ABD-related"/>
    <property type="match status" value="1"/>
</dbReference>
<comment type="similarity">
    <text evidence="1">Belongs to the class-II aminoacyl-tRNA synthetase family.</text>
</comment>
<evidence type="ECO:0000313" key="13">
    <source>
        <dbReference type="EMBL" id="GAB68494.1"/>
    </source>
</evidence>
<dbReference type="RefSeq" id="XP_004224441.1">
    <property type="nucleotide sequence ID" value="XM_004224393.1"/>
</dbReference>
<dbReference type="NCBIfam" id="TIGR00389">
    <property type="entry name" value="glyS_dimeric"/>
    <property type="match status" value="1"/>
</dbReference>
<dbReference type="EC" id="6.1.1.14" evidence="2"/>
<dbReference type="Proteomes" id="UP000006319">
    <property type="component" value="Chromosome 13"/>
</dbReference>
<evidence type="ECO:0000256" key="1">
    <source>
        <dbReference type="ARBA" id="ARBA00008226"/>
    </source>
</evidence>
<dbReference type="GO" id="GO:0005739">
    <property type="term" value="C:mitochondrion"/>
    <property type="evidence" value="ECO:0007669"/>
    <property type="project" value="TreeGrafter"/>
</dbReference>
<feature type="signal peptide" evidence="11">
    <location>
        <begin position="1"/>
        <end position="19"/>
    </location>
</feature>
<dbReference type="InterPro" id="IPR004154">
    <property type="entry name" value="Anticodon-bd"/>
</dbReference>